<dbReference type="GO" id="GO:0005525">
    <property type="term" value="F:GTP binding"/>
    <property type="evidence" value="ECO:0007669"/>
    <property type="project" value="UniProtKB-KW"/>
</dbReference>
<keyword evidence="10" id="KW-1185">Reference proteome</keyword>
<organism evidence="9 10">
    <name type="scientific">Oryzisolibacter propanilivorax</name>
    <dbReference type="NCBI Taxonomy" id="1527607"/>
    <lineage>
        <taxon>Bacteria</taxon>
        <taxon>Pseudomonadati</taxon>
        <taxon>Pseudomonadota</taxon>
        <taxon>Betaproteobacteria</taxon>
        <taxon>Burkholderiales</taxon>
        <taxon>Comamonadaceae</taxon>
        <taxon>Oryzisolibacter</taxon>
    </lineage>
</organism>
<proteinExistence type="predicted"/>
<dbReference type="GO" id="GO:0016779">
    <property type="term" value="F:nucleotidyltransferase activity"/>
    <property type="evidence" value="ECO:0007669"/>
    <property type="project" value="UniProtKB-KW"/>
</dbReference>
<keyword evidence="2 9" id="KW-0808">Transferase</keyword>
<evidence type="ECO:0000256" key="5">
    <source>
        <dbReference type="ARBA" id="ARBA00022842"/>
    </source>
</evidence>
<keyword evidence="6" id="KW-0342">GTP-binding</keyword>
<dbReference type="Proteomes" id="UP000198552">
    <property type="component" value="Unassembled WGS sequence"/>
</dbReference>
<keyword evidence="3" id="KW-0479">Metal-binding</keyword>
<evidence type="ECO:0000256" key="6">
    <source>
        <dbReference type="ARBA" id="ARBA00023134"/>
    </source>
</evidence>
<dbReference type="GO" id="GO:0046872">
    <property type="term" value="F:metal ion binding"/>
    <property type="evidence" value="ECO:0007669"/>
    <property type="project" value="UniProtKB-KW"/>
</dbReference>
<dbReference type="InterPro" id="IPR013482">
    <property type="entry name" value="Molybde_CF_guanTrfase"/>
</dbReference>
<dbReference type="PANTHER" id="PTHR19136">
    <property type="entry name" value="MOLYBDENUM COFACTOR GUANYLYLTRANSFERASE"/>
    <property type="match status" value="1"/>
</dbReference>
<keyword evidence="9" id="KW-0548">Nucleotidyltransferase</keyword>
<dbReference type="EMBL" id="FNHP01000001">
    <property type="protein sequence ID" value="SDM00165.1"/>
    <property type="molecule type" value="Genomic_DNA"/>
</dbReference>
<evidence type="ECO:0000256" key="3">
    <source>
        <dbReference type="ARBA" id="ARBA00022723"/>
    </source>
</evidence>
<dbReference type="Pfam" id="PF12804">
    <property type="entry name" value="NTP_transf_3"/>
    <property type="match status" value="1"/>
</dbReference>
<dbReference type="CDD" id="cd02503">
    <property type="entry name" value="MobA"/>
    <property type="match status" value="1"/>
</dbReference>
<dbReference type="NCBIfam" id="TIGR02665">
    <property type="entry name" value="molyb_mobA"/>
    <property type="match status" value="1"/>
</dbReference>
<dbReference type="InterPro" id="IPR025877">
    <property type="entry name" value="MobA-like_NTP_Trfase"/>
</dbReference>
<name>A0A1G9PQ36_9BURK</name>
<evidence type="ECO:0000256" key="1">
    <source>
        <dbReference type="ARBA" id="ARBA00022490"/>
    </source>
</evidence>
<reference evidence="10" key="1">
    <citation type="submission" date="2016-10" db="EMBL/GenBank/DDBJ databases">
        <authorList>
            <person name="Varghese N."/>
            <person name="Submissions S."/>
        </authorList>
    </citation>
    <scope>NUCLEOTIDE SEQUENCE [LARGE SCALE GENOMIC DNA]</scope>
    <source>
        <strain evidence="10">EPL6</strain>
    </source>
</reference>
<dbReference type="AlphaFoldDB" id="A0A1G9PQ36"/>
<keyword evidence="1" id="KW-0963">Cytoplasm</keyword>
<keyword evidence="5" id="KW-0460">Magnesium</keyword>
<evidence type="ECO:0000259" key="8">
    <source>
        <dbReference type="Pfam" id="PF12804"/>
    </source>
</evidence>
<gene>
    <name evidence="9" type="ORF">SAMN05428957_101522</name>
</gene>
<keyword evidence="4" id="KW-0547">Nucleotide-binding</keyword>
<keyword evidence="7" id="KW-0501">Molybdenum cofactor biosynthesis</keyword>
<dbReference type="InterPro" id="IPR029044">
    <property type="entry name" value="Nucleotide-diphossugar_trans"/>
</dbReference>
<sequence>MGGVDKGLQLFRGVPLALHAARRVRPQVASVMLSANRHLPEYAAWGMPVWPDTDGSFAGPLAGIAAGLAHCSTPWMLTVPCDTPLFPQDLAARLAQAAQQARAPVAMAAAPQPERDGPLRLRTHAVFCLVSVALHEDLEVFLRAGGRRVQQWSGQHGCAIAAFDRPGDDPQAFANANTLEQLQELHRQDGAARAP</sequence>
<evidence type="ECO:0000313" key="10">
    <source>
        <dbReference type="Proteomes" id="UP000198552"/>
    </source>
</evidence>
<evidence type="ECO:0000256" key="4">
    <source>
        <dbReference type="ARBA" id="ARBA00022741"/>
    </source>
</evidence>
<accession>A0A1G9PQ36</accession>
<evidence type="ECO:0000256" key="2">
    <source>
        <dbReference type="ARBA" id="ARBA00022679"/>
    </source>
</evidence>
<protein>
    <submittedName>
        <fullName evidence="9">Molybdenum cofactor guanylyltransferase</fullName>
    </submittedName>
</protein>
<dbReference type="STRING" id="1527607.SAMN05428957_101522"/>
<dbReference type="PANTHER" id="PTHR19136:SF81">
    <property type="entry name" value="MOLYBDENUM COFACTOR GUANYLYLTRANSFERASE"/>
    <property type="match status" value="1"/>
</dbReference>
<evidence type="ECO:0000256" key="7">
    <source>
        <dbReference type="ARBA" id="ARBA00023150"/>
    </source>
</evidence>
<evidence type="ECO:0000313" key="9">
    <source>
        <dbReference type="EMBL" id="SDM00165.1"/>
    </source>
</evidence>
<dbReference type="Gene3D" id="3.90.550.10">
    <property type="entry name" value="Spore Coat Polysaccharide Biosynthesis Protein SpsA, Chain A"/>
    <property type="match status" value="1"/>
</dbReference>
<feature type="domain" description="MobA-like NTP transferase" evidence="8">
    <location>
        <begin position="1"/>
        <end position="150"/>
    </location>
</feature>
<dbReference type="SUPFAM" id="SSF53448">
    <property type="entry name" value="Nucleotide-diphospho-sugar transferases"/>
    <property type="match status" value="1"/>
</dbReference>
<dbReference type="GO" id="GO:1902758">
    <property type="term" value="P:bis(molybdopterin guanine dinucleotide)molybdenum biosynthetic process"/>
    <property type="evidence" value="ECO:0007669"/>
    <property type="project" value="TreeGrafter"/>
</dbReference>